<evidence type="ECO:0000313" key="1">
    <source>
        <dbReference type="EMBL" id="RBA49839.1"/>
    </source>
</evidence>
<comment type="caution">
    <text evidence="1">The sequence shown here is derived from an EMBL/GenBank/DDBJ whole genome shotgun (WGS) entry which is preliminary data.</text>
</comment>
<dbReference type="RefSeq" id="WP_112986283.1">
    <property type="nucleotide sequence ID" value="NZ_CP131470.1"/>
</dbReference>
<dbReference type="EMBL" id="QEWH01000009">
    <property type="protein sequence ID" value="RBA49839.1"/>
    <property type="molecule type" value="Genomic_DNA"/>
</dbReference>
<sequence length="74" mass="8787">MVSKNILACFEIWLIKGGFKGKRTQTSVQYFNAKQRLEMDYLGRMNKPMKQKYMLFLKQYLNNGKEFLESLKVA</sequence>
<organism evidence="1 2">
    <name type="scientific">Acinetobacter junii</name>
    <dbReference type="NCBI Taxonomy" id="40215"/>
    <lineage>
        <taxon>Bacteria</taxon>
        <taxon>Pseudomonadati</taxon>
        <taxon>Pseudomonadota</taxon>
        <taxon>Gammaproteobacteria</taxon>
        <taxon>Moraxellales</taxon>
        <taxon>Moraxellaceae</taxon>
        <taxon>Acinetobacter</taxon>
    </lineage>
</organism>
<reference evidence="1 2" key="1">
    <citation type="submission" date="2018-04" db="EMBL/GenBank/DDBJ databases">
        <title>Acinetobacter junii Genome sequencing and assembly.</title>
        <authorList>
            <person name="Su J."/>
            <person name="Rensing C."/>
            <person name="Mazhar H.S."/>
        </authorList>
    </citation>
    <scope>NUCLEOTIDE SEQUENCE [LARGE SCALE GENOMIC DNA]</scope>
    <source>
        <strain evidence="1 2">SC22</strain>
    </source>
</reference>
<dbReference type="AlphaFoldDB" id="A0A365PM96"/>
<accession>A0A365PM96</accession>
<name>A0A365PM96_ACIJU</name>
<proteinExistence type="predicted"/>
<evidence type="ECO:0000313" key="2">
    <source>
        <dbReference type="Proteomes" id="UP000253688"/>
    </source>
</evidence>
<protein>
    <submittedName>
        <fullName evidence="1">Uncharacterized protein</fullName>
    </submittedName>
</protein>
<gene>
    <name evidence="1" type="ORF">DC346_02065</name>
</gene>
<dbReference type="Proteomes" id="UP000253688">
    <property type="component" value="Unassembled WGS sequence"/>
</dbReference>